<evidence type="ECO:0000256" key="1">
    <source>
        <dbReference type="ARBA" id="ARBA00004123"/>
    </source>
</evidence>
<dbReference type="PANTHER" id="PTHR31001:SF85">
    <property type="entry name" value="ZN(II)2CYS6 TRANSCRIPTION FACTOR (EUROFUNG)"/>
    <property type="match status" value="1"/>
</dbReference>
<dbReference type="PANTHER" id="PTHR31001">
    <property type="entry name" value="UNCHARACTERIZED TRANSCRIPTIONAL REGULATORY PROTEIN"/>
    <property type="match status" value="1"/>
</dbReference>
<proteinExistence type="predicted"/>
<dbReference type="InterPro" id="IPR007219">
    <property type="entry name" value="XnlR_reg_dom"/>
</dbReference>
<dbReference type="GO" id="GO:0005634">
    <property type="term" value="C:nucleus"/>
    <property type="evidence" value="ECO:0007669"/>
    <property type="project" value="UniProtKB-SubCell"/>
</dbReference>
<dbReference type="GO" id="GO:0006351">
    <property type="term" value="P:DNA-templated transcription"/>
    <property type="evidence" value="ECO:0007669"/>
    <property type="project" value="InterPro"/>
</dbReference>
<evidence type="ECO:0000256" key="2">
    <source>
        <dbReference type="ARBA" id="ARBA00023242"/>
    </source>
</evidence>
<reference evidence="5" key="1">
    <citation type="submission" date="2021-02" db="EMBL/GenBank/DDBJ databases">
        <title>Genome sequence Cadophora malorum strain M34.</title>
        <authorList>
            <person name="Stefanovic E."/>
            <person name="Vu D."/>
            <person name="Scully C."/>
            <person name="Dijksterhuis J."/>
            <person name="Roader J."/>
            <person name="Houbraken J."/>
        </authorList>
    </citation>
    <scope>NUCLEOTIDE SEQUENCE</scope>
    <source>
        <strain evidence="5">M34</strain>
    </source>
</reference>
<protein>
    <recommendedName>
        <fullName evidence="4">Xylanolytic transcriptional activator regulatory domain-containing protein</fullName>
    </recommendedName>
</protein>
<organism evidence="5 6">
    <name type="scientific">Cadophora malorum</name>
    <dbReference type="NCBI Taxonomy" id="108018"/>
    <lineage>
        <taxon>Eukaryota</taxon>
        <taxon>Fungi</taxon>
        <taxon>Dikarya</taxon>
        <taxon>Ascomycota</taxon>
        <taxon>Pezizomycotina</taxon>
        <taxon>Leotiomycetes</taxon>
        <taxon>Helotiales</taxon>
        <taxon>Ploettnerulaceae</taxon>
        <taxon>Cadophora</taxon>
    </lineage>
</organism>
<comment type="caution">
    <text evidence="5">The sequence shown here is derived from an EMBL/GenBank/DDBJ whole genome shotgun (WGS) entry which is preliminary data.</text>
</comment>
<evidence type="ECO:0000256" key="3">
    <source>
        <dbReference type="SAM" id="MobiDB-lite"/>
    </source>
</evidence>
<dbReference type="OrthoDB" id="435881at2759"/>
<dbReference type="CDD" id="cd12148">
    <property type="entry name" value="fungal_TF_MHR"/>
    <property type="match status" value="1"/>
</dbReference>
<dbReference type="SMART" id="SM00906">
    <property type="entry name" value="Fungal_trans"/>
    <property type="match status" value="1"/>
</dbReference>
<feature type="domain" description="Xylanolytic transcriptional activator regulatory" evidence="4">
    <location>
        <begin position="305"/>
        <end position="379"/>
    </location>
</feature>
<keyword evidence="2" id="KW-0539">Nucleus</keyword>
<gene>
    <name evidence="5" type="ORF">IFR04_014996</name>
</gene>
<dbReference type="Proteomes" id="UP000664132">
    <property type="component" value="Unassembled WGS sequence"/>
</dbReference>
<dbReference type="GO" id="GO:0003677">
    <property type="term" value="F:DNA binding"/>
    <property type="evidence" value="ECO:0007669"/>
    <property type="project" value="InterPro"/>
</dbReference>
<keyword evidence="6" id="KW-1185">Reference proteome</keyword>
<accession>A0A8H7T1R1</accession>
<dbReference type="InterPro" id="IPR050613">
    <property type="entry name" value="Sec_Metabolite_Reg"/>
</dbReference>
<name>A0A8H7T1R1_9HELO</name>
<evidence type="ECO:0000313" key="5">
    <source>
        <dbReference type="EMBL" id="KAG4411879.1"/>
    </source>
</evidence>
<dbReference type="GO" id="GO:0008270">
    <property type="term" value="F:zinc ion binding"/>
    <property type="evidence" value="ECO:0007669"/>
    <property type="project" value="InterPro"/>
</dbReference>
<feature type="compositionally biased region" description="Low complexity" evidence="3">
    <location>
        <begin position="74"/>
        <end position="88"/>
    </location>
</feature>
<evidence type="ECO:0000313" key="6">
    <source>
        <dbReference type="Proteomes" id="UP000664132"/>
    </source>
</evidence>
<dbReference type="EMBL" id="JAFJYH010000431">
    <property type="protein sequence ID" value="KAG4411879.1"/>
    <property type="molecule type" value="Genomic_DNA"/>
</dbReference>
<dbReference type="Pfam" id="PF04082">
    <property type="entry name" value="Fungal_trans"/>
    <property type="match status" value="1"/>
</dbReference>
<evidence type="ECO:0000259" key="4">
    <source>
        <dbReference type="SMART" id="SM00906"/>
    </source>
</evidence>
<sequence>MRPCSNCVRSKQLCTYESSDSAIGSSRDANNAAMSTDAELRERLERLEALMKSMMVGETTPGRLGTSSPEFTNSSLRGSTTPTLTTSTTQQYQPGISAAFSTFEKSPNQNEGSAPVGQILFQDGYSAYFDSDFWPGLITEVEDLRQLFDDPVAENDASSQWTSMSILGMSSPLSGSEFGLAHPSLEESNMLCKYFFETVNPFTRALHSSLFARELGMYRRGTFHLPHEFEALLFSIYTLTVNSLRAEVVERTFSTSKDELLSRLKLSTQYALTRIHFHKTEKVHGLGALLHYLTFLFQQNLYKDAVPLLSVAVRLAQNMGVHRDSRHFPFSPWVTEIRARIWNHICILDAQAVTYYGAESCLPPTSDCLPPRNANDRDWHASRFANPSSVPPNVLDFKDMTYTLVHREIADATRVLATVDGTDFHQRHKILSQVESSLNQKYLTRIDRANPSQTVIAALVEVRISSLRLCLRHRQTEHSKVHPSDPQRYQVFLAAIELLEAITYHISTFTPLNCEWLFSTPIPFLATSIALTDIRHATRQNDKDRAQRQLDNVFSRFSNAPVASTKMWKVLVQLRRNMMDEAAQSSTQVLVGGGNVTGCGNAAMPGDAIGAAGATFGFGDDLVLDFGGGGVGPGRRDGDGTYDEFTMMGDLQNLPWYAWTEGGSSAS</sequence>
<dbReference type="AlphaFoldDB" id="A0A8H7T1R1"/>
<comment type="subcellular location">
    <subcellularLocation>
        <location evidence="1">Nucleus</location>
    </subcellularLocation>
</comment>
<feature type="region of interest" description="Disordered" evidence="3">
    <location>
        <begin position="58"/>
        <end position="88"/>
    </location>
</feature>